<evidence type="ECO:0000259" key="1">
    <source>
        <dbReference type="Pfam" id="PF12866"/>
    </source>
</evidence>
<comment type="caution">
    <text evidence="3">The sequence shown here is derived from an EMBL/GenBank/DDBJ whole genome shotgun (WGS) entry which is preliminary data.</text>
</comment>
<dbReference type="Pfam" id="PF18003">
    <property type="entry name" value="DUF3823_C"/>
    <property type="match status" value="1"/>
</dbReference>
<dbReference type="RefSeq" id="WP_301197689.1">
    <property type="nucleotide sequence ID" value="NZ_JAPDPI010000003.1"/>
</dbReference>
<proteinExistence type="predicted"/>
<dbReference type="Gene3D" id="2.60.40.1120">
    <property type="entry name" value="Carboxypeptidase-like, regulatory domain"/>
    <property type="match status" value="1"/>
</dbReference>
<evidence type="ECO:0000259" key="2">
    <source>
        <dbReference type="Pfam" id="PF18003"/>
    </source>
</evidence>
<feature type="domain" description="DUF3823" evidence="1">
    <location>
        <begin position="31"/>
        <end position="123"/>
    </location>
</feature>
<evidence type="ECO:0000313" key="3">
    <source>
        <dbReference type="EMBL" id="MCW3804468.1"/>
    </source>
</evidence>
<keyword evidence="4" id="KW-1185">Reference proteome</keyword>
<dbReference type="EMBL" id="JAPDPI010000003">
    <property type="protein sequence ID" value="MCW3804468.1"/>
    <property type="molecule type" value="Genomic_DNA"/>
</dbReference>
<dbReference type="Proteomes" id="UP001207408">
    <property type="component" value="Unassembled WGS sequence"/>
</dbReference>
<dbReference type="AlphaFoldDB" id="A0AAE3MAT2"/>
<dbReference type="Pfam" id="PF12866">
    <property type="entry name" value="DUF3823"/>
    <property type="match status" value="1"/>
</dbReference>
<feature type="domain" description="DUF3823" evidence="2">
    <location>
        <begin position="127"/>
        <end position="231"/>
    </location>
</feature>
<accession>A0AAE3MAT2</accession>
<reference evidence="3" key="1">
    <citation type="submission" date="2022-10" db="EMBL/GenBank/DDBJ databases">
        <authorList>
            <person name="Yu W.X."/>
        </authorList>
    </citation>
    <scope>NUCLEOTIDE SEQUENCE</scope>
    <source>
        <strain evidence="3">D04</strain>
    </source>
</reference>
<name>A0AAE3MAT2_9BACT</name>
<evidence type="ECO:0000313" key="4">
    <source>
        <dbReference type="Proteomes" id="UP001207408"/>
    </source>
</evidence>
<organism evidence="3 4">
    <name type="scientific">Plebeiibacterium marinum</name>
    <dbReference type="NCBI Taxonomy" id="2992111"/>
    <lineage>
        <taxon>Bacteria</taxon>
        <taxon>Pseudomonadati</taxon>
        <taxon>Bacteroidota</taxon>
        <taxon>Bacteroidia</taxon>
        <taxon>Marinilabiliales</taxon>
        <taxon>Marinilabiliaceae</taxon>
        <taxon>Plebeiibacterium</taxon>
    </lineage>
</organism>
<gene>
    <name evidence="3" type="ORF">OM074_02460</name>
</gene>
<dbReference type="InterPro" id="IPR041186">
    <property type="entry name" value="DUF3823_C"/>
</dbReference>
<sequence length="234" mass="26418">MMKVFQSIIWSGILALLFVCCEYDNYSEPGSLLQGNLVFNGEPIHISNNSVEFELWEPGWQKSAPIYVSVNQDGAYSASLFDATYKLIIPEHQGPFRCVNNAVTNSDTIIVEVNGNKNFNIEVEPYYMIRNVGFDVIGREVTATFGLEQVITDEDARSVEKVSFYMNKTRFVDFQWKVADVSIDGEDIEDMTSISMTLTVPDIVPSQNYVFTRIGVKIEGREDMLFSGVEKISL</sequence>
<dbReference type="Gene3D" id="2.60.40.2060">
    <property type="match status" value="1"/>
</dbReference>
<protein>
    <submittedName>
        <fullName evidence="3">DUF3823 domain-containing protein</fullName>
    </submittedName>
</protein>
<dbReference type="InterPro" id="IPR024278">
    <property type="entry name" value="DUF3823_N"/>
</dbReference>